<dbReference type="Gene3D" id="3.40.50.620">
    <property type="entry name" value="HUPs"/>
    <property type="match status" value="1"/>
</dbReference>
<dbReference type="Pfam" id="PF02569">
    <property type="entry name" value="Pantoate_ligase"/>
    <property type="match status" value="1"/>
</dbReference>
<evidence type="ECO:0000256" key="1">
    <source>
        <dbReference type="ARBA" id="ARBA00004990"/>
    </source>
</evidence>
<dbReference type="Proteomes" id="UP000078406">
    <property type="component" value="Unassembled WGS sequence"/>
</dbReference>
<dbReference type="GO" id="GO:0005524">
    <property type="term" value="F:ATP binding"/>
    <property type="evidence" value="ECO:0007669"/>
    <property type="project" value="UniProtKB-KW"/>
</dbReference>
<dbReference type="InterPro" id="IPR042176">
    <property type="entry name" value="Pantoate_ligase_C"/>
</dbReference>
<dbReference type="PANTHER" id="PTHR21299:SF1">
    <property type="entry name" value="PANTOATE--BETA-ALANINE LIGASE"/>
    <property type="match status" value="1"/>
</dbReference>
<reference evidence="9 10" key="1">
    <citation type="journal article" date="2016" name="Syst. Appl. Microbiol.">
        <title>Vibrio bivalvicida sp. nov., a novel larval pathogen for bivalve molluscs reared in a hatchery.</title>
        <authorList>
            <person name="Dubert J."/>
            <person name="Romalde J.L."/>
            <person name="Prado S."/>
            <person name="Barja J.L."/>
        </authorList>
    </citation>
    <scope>NUCLEOTIDE SEQUENCE [LARGE SCALE GENOMIC DNA]</scope>
    <source>
        <strain evidence="9 10">605</strain>
    </source>
</reference>
<comment type="caution">
    <text evidence="9">The sequence shown here is derived from an EMBL/GenBank/DDBJ whole genome shotgun (WGS) entry which is preliminary data.</text>
</comment>
<comment type="catalytic activity">
    <reaction evidence="7 8">
        <text>(R)-pantoate + beta-alanine + ATP = (R)-pantothenate + AMP + diphosphate + H(+)</text>
        <dbReference type="Rhea" id="RHEA:10912"/>
        <dbReference type="ChEBI" id="CHEBI:15378"/>
        <dbReference type="ChEBI" id="CHEBI:15980"/>
        <dbReference type="ChEBI" id="CHEBI:29032"/>
        <dbReference type="ChEBI" id="CHEBI:30616"/>
        <dbReference type="ChEBI" id="CHEBI:33019"/>
        <dbReference type="ChEBI" id="CHEBI:57966"/>
        <dbReference type="ChEBI" id="CHEBI:456215"/>
        <dbReference type="EC" id="6.3.2.1"/>
    </reaction>
</comment>
<feature type="binding site" evidence="8">
    <location>
        <begin position="30"/>
        <end position="37"/>
    </location>
    <ligand>
        <name>ATP</name>
        <dbReference type="ChEBI" id="CHEBI:30616"/>
    </ligand>
</feature>
<evidence type="ECO:0000256" key="6">
    <source>
        <dbReference type="ARBA" id="ARBA00022840"/>
    </source>
</evidence>
<evidence type="ECO:0000313" key="10">
    <source>
        <dbReference type="Proteomes" id="UP000078406"/>
    </source>
</evidence>
<dbReference type="SUPFAM" id="SSF52374">
    <property type="entry name" value="Nucleotidylyl transferase"/>
    <property type="match status" value="1"/>
</dbReference>
<dbReference type="CDD" id="cd00560">
    <property type="entry name" value="PanC"/>
    <property type="match status" value="1"/>
</dbReference>
<feature type="binding site" evidence="8">
    <location>
        <position position="61"/>
    </location>
    <ligand>
        <name>(R)-pantoate</name>
        <dbReference type="ChEBI" id="CHEBI:15980"/>
    </ligand>
</feature>
<comment type="pathway">
    <text evidence="1 8">Cofactor biosynthesis; (R)-pantothenate biosynthesis; (R)-pantothenate from (R)-pantoate and beta-alanine: step 1/1.</text>
</comment>
<dbReference type="InterPro" id="IPR004821">
    <property type="entry name" value="Cyt_trans-like"/>
</dbReference>
<comment type="similarity">
    <text evidence="2 8">Belongs to the pantothenate synthetase family.</text>
</comment>
<keyword evidence="6 8" id="KW-0067">ATP-binding</keyword>
<dbReference type="RefSeq" id="WP_049845634.1">
    <property type="nucleotide sequence ID" value="NZ_LLEI02000013.1"/>
</dbReference>
<dbReference type="EMBL" id="LLEI02000013">
    <property type="protein sequence ID" value="OAJ96063.1"/>
    <property type="molecule type" value="Genomic_DNA"/>
</dbReference>
<dbReference type="GO" id="GO:0015940">
    <property type="term" value="P:pantothenate biosynthetic process"/>
    <property type="evidence" value="ECO:0007669"/>
    <property type="project" value="UniProtKB-UniRule"/>
</dbReference>
<evidence type="ECO:0000256" key="2">
    <source>
        <dbReference type="ARBA" id="ARBA00009256"/>
    </source>
</evidence>
<name>A0A177Y5C2_9VIBR</name>
<feature type="active site" description="Proton donor" evidence="8">
    <location>
        <position position="37"/>
    </location>
</feature>
<feature type="binding site" evidence="8">
    <location>
        <position position="61"/>
    </location>
    <ligand>
        <name>beta-alanine</name>
        <dbReference type="ChEBI" id="CHEBI:57966"/>
    </ligand>
</feature>
<dbReference type="InterPro" id="IPR003721">
    <property type="entry name" value="Pantoate_ligase"/>
</dbReference>
<dbReference type="NCBIfam" id="TIGR00125">
    <property type="entry name" value="cyt_tran_rel"/>
    <property type="match status" value="1"/>
</dbReference>
<dbReference type="HAMAP" id="MF_00158">
    <property type="entry name" value="PanC"/>
    <property type="match status" value="1"/>
</dbReference>
<protein>
    <recommendedName>
        <fullName evidence="8">Pantothenate synthetase</fullName>
        <shortName evidence="8">PS</shortName>
        <ecNumber evidence="8">6.3.2.1</ecNumber>
    </recommendedName>
    <alternativeName>
        <fullName evidence="8">Pantoate--beta-alanine ligase</fullName>
    </alternativeName>
    <alternativeName>
        <fullName evidence="8">Pantoate-activating enzyme</fullName>
    </alternativeName>
</protein>
<dbReference type="GO" id="GO:0005829">
    <property type="term" value="C:cytosol"/>
    <property type="evidence" value="ECO:0007669"/>
    <property type="project" value="TreeGrafter"/>
</dbReference>
<dbReference type="FunFam" id="3.40.50.620:FF:000013">
    <property type="entry name" value="Pantothenate synthetase"/>
    <property type="match status" value="1"/>
</dbReference>
<dbReference type="AlphaFoldDB" id="A0A177Y5C2"/>
<feature type="binding site" evidence="8">
    <location>
        <begin position="149"/>
        <end position="152"/>
    </location>
    <ligand>
        <name>ATP</name>
        <dbReference type="ChEBI" id="CHEBI:30616"/>
    </ligand>
</feature>
<proteinExistence type="inferred from homology"/>
<feature type="binding site" evidence="8">
    <location>
        <position position="155"/>
    </location>
    <ligand>
        <name>(R)-pantoate</name>
        <dbReference type="ChEBI" id="CHEBI:15980"/>
    </ligand>
</feature>
<sequence>MQTFAEIGALREQIKQYKRDGRKVAFVPTMGNLHEGHLTLVRKAREYAEIVVVSIFVNPMQFDRADDLNNYPRTLEDDLSKLNSEGVEVIFTPTPEIIYPNGVESQTSIEVPGLSNILEGASRPGHFRGVATVVTKLFNIVQPDVACFGEKDFQQLAVIRKLSEDLALDIDIIGVPTVREMDGLAMSSRNGLLTIDERQRAPVLARTMRWISSAIRGGRDDYASIIEDASDQLRAAGLQPDEIFIRDARTLQTVTPETPQAVILMSAFLGKARLIDNQVVELAVEAKEEEATETPSESAE</sequence>
<dbReference type="InterPro" id="IPR014729">
    <property type="entry name" value="Rossmann-like_a/b/a_fold"/>
</dbReference>
<feature type="binding site" evidence="8">
    <location>
        <position position="178"/>
    </location>
    <ligand>
        <name>ATP</name>
        <dbReference type="ChEBI" id="CHEBI:30616"/>
    </ligand>
</feature>
<feature type="binding site" evidence="8">
    <location>
        <begin position="186"/>
        <end position="189"/>
    </location>
    <ligand>
        <name>ATP</name>
        <dbReference type="ChEBI" id="CHEBI:30616"/>
    </ligand>
</feature>
<comment type="function">
    <text evidence="8">Catalyzes the condensation of pantoate with beta-alanine in an ATP-dependent reaction via a pantoyl-adenylate intermediate.</text>
</comment>
<dbReference type="Gene3D" id="3.30.1300.10">
    <property type="entry name" value="Pantoate-beta-alanine ligase, C-terminal domain"/>
    <property type="match status" value="1"/>
</dbReference>
<keyword evidence="3 8" id="KW-0436">Ligase</keyword>
<dbReference type="UniPathway" id="UPA00028">
    <property type="reaction ID" value="UER00005"/>
</dbReference>
<comment type="miscellaneous">
    <text evidence="8">The reaction proceeds by a bi uni uni bi ping pong mechanism.</text>
</comment>
<evidence type="ECO:0000256" key="8">
    <source>
        <dbReference type="HAMAP-Rule" id="MF_00158"/>
    </source>
</evidence>
<evidence type="ECO:0000256" key="5">
    <source>
        <dbReference type="ARBA" id="ARBA00022741"/>
    </source>
</evidence>
<accession>A0A177Y5C2</accession>
<evidence type="ECO:0000256" key="7">
    <source>
        <dbReference type="ARBA" id="ARBA00048258"/>
    </source>
</evidence>
<comment type="subunit">
    <text evidence="8">Homodimer.</text>
</comment>
<dbReference type="GO" id="GO:0004592">
    <property type="term" value="F:pantoate-beta-alanine ligase activity"/>
    <property type="evidence" value="ECO:0007669"/>
    <property type="project" value="UniProtKB-UniRule"/>
</dbReference>
<keyword evidence="5 8" id="KW-0547">Nucleotide-binding</keyword>
<evidence type="ECO:0000256" key="3">
    <source>
        <dbReference type="ARBA" id="ARBA00022598"/>
    </source>
</evidence>
<keyword evidence="4 8" id="KW-0566">Pantothenate biosynthesis</keyword>
<comment type="subcellular location">
    <subcellularLocation>
        <location evidence="8">Cytoplasm</location>
    </subcellularLocation>
</comment>
<organism evidence="9 10">
    <name type="scientific">Vibrio bivalvicida</name>
    <dbReference type="NCBI Taxonomy" id="1276888"/>
    <lineage>
        <taxon>Bacteria</taxon>
        <taxon>Pseudomonadati</taxon>
        <taxon>Pseudomonadota</taxon>
        <taxon>Gammaproteobacteria</taxon>
        <taxon>Vibrionales</taxon>
        <taxon>Vibrionaceae</taxon>
        <taxon>Vibrio</taxon>
        <taxon>Vibrio oreintalis group</taxon>
    </lineage>
</organism>
<dbReference type="EC" id="6.3.2.1" evidence="8"/>
<evidence type="ECO:0000256" key="4">
    <source>
        <dbReference type="ARBA" id="ARBA00022655"/>
    </source>
</evidence>
<dbReference type="PANTHER" id="PTHR21299">
    <property type="entry name" value="CYTIDYLATE KINASE/PANTOATE-BETA-ALANINE LIGASE"/>
    <property type="match status" value="1"/>
</dbReference>
<keyword evidence="8" id="KW-0963">Cytoplasm</keyword>
<evidence type="ECO:0000313" key="9">
    <source>
        <dbReference type="EMBL" id="OAJ96063.1"/>
    </source>
</evidence>
<gene>
    <name evidence="8 9" type="primary">panC</name>
    <name evidence="9" type="ORF">APB76_01860</name>
</gene>
<dbReference type="NCBIfam" id="TIGR00018">
    <property type="entry name" value="panC"/>
    <property type="match status" value="1"/>
</dbReference>